<evidence type="ECO:0000256" key="3">
    <source>
        <dbReference type="ARBA" id="ARBA00022475"/>
    </source>
</evidence>
<dbReference type="AlphaFoldDB" id="A0A938XUH6"/>
<keyword evidence="6 7" id="KW-0472">Membrane</keyword>
<dbReference type="Pfam" id="PF02417">
    <property type="entry name" value="Chromate_transp"/>
    <property type="match status" value="1"/>
</dbReference>
<proteinExistence type="inferred from homology"/>
<dbReference type="GO" id="GO:0005886">
    <property type="term" value="C:plasma membrane"/>
    <property type="evidence" value="ECO:0007669"/>
    <property type="project" value="UniProtKB-SubCell"/>
</dbReference>
<evidence type="ECO:0000256" key="6">
    <source>
        <dbReference type="ARBA" id="ARBA00023136"/>
    </source>
</evidence>
<feature type="transmembrane region" description="Helical" evidence="7">
    <location>
        <begin position="110"/>
        <end position="130"/>
    </location>
</feature>
<keyword evidence="3" id="KW-1003">Cell membrane</keyword>
<feature type="transmembrane region" description="Helical" evidence="7">
    <location>
        <begin position="142"/>
        <end position="158"/>
    </location>
</feature>
<dbReference type="RefSeq" id="WP_204518081.1">
    <property type="nucleotide sequence ID" value="NZ_BAABIN010000020.1"/>
</dbReference>
<evidence type="ECO:0000256" key="1">
    <source>
        <dbReference type="ARBA" id="ARBA00004651"/>
    </source>
</evidence>
<dbReference type="GO" id="GO:0015109">
    <property type="term" value="F:chromate transmembrane transporter activity"/>
    <property type="evidence" value="ECO:0007669"/>
    <property type="project" value="InterPro"/>
</dbReference>
<gene>
    <name evidence="8" type="ORF">JOD01_001936</name>
</gene>
<dbReference type="EMBL" id="JAFBEB010000005">
    <property type="protein sequence ID" value="MBM7590332.1"/>
    <property type="molecule type" value="Genomic_DNA"/>
</dbReference>
<sequence length="195" mass="21422">MVYWQLFLAFFRVGIFGYGGGPTMIPLVHTECVKKYQWVSSEEFADNYALGNALPGPIATKMAAYVGYKVKGWLGSFIAVVAVSLPVVIVMIALLQVVTQLKDAGIVRGMIDAIQPVIGVMMVSMTWEFVSKGWKAADKQKVGFIALIALALIALLFINLHPGLLVAIFLLGAFLYSTWKMKQAKRQEKDRGMSA</sequence>
<dbReference type="PANTHER" id="PTHR43663">
    <property type="entry name" value="CHROMATE TRANSPORT PROTEIN-RELATED"/>
    <property type="match status" value="1"/>
</dbReference>
<feature type="transmembrane region" description="Helical" evidence="7">
    <location>
        <begin position="72"/>
        <end position="98"/>
    </location>
</feature>
<dbReference type="Proteomes" id="UP000717624">
    <property type="component" value="Unassembled WGS sequence"/>
</dbReference>
<evidence type="ECO:0000313" key="8">
    <source>
        <dbReference type="EMBL" id="MBM7590332.1"/>
    </source>
</evidence>
<reference evidence="8" key="1">
    <citation type="submission" date="2021-01" db="EMBL/GenBank/DDBJ databases">
        <title>Genomic Encyclopedia of Type Strains, Phase IV (KMG-IV): sequencing the most valuable type-strain genomes for metagenomic binning, comparative biology and taxonomic classification.</title>
        <authorList>
            <person name="Goeker M."/>
        </authorList>
    </citation>
    <scope>NUCLEOTIDE SEQUENCE</scope>
    <source>
        <strain evidence="8">DSM 25523</strain>
    </source>
</reference>
<feature type="transmembrane region" description="Helical" evidence="7">
    <location>
        <begin position="6"/>
        <end position="28"/>
    </location>
</feature>
<accession>A0A938XUH6</accession>
<organism evidence="8 9">
    <name type="scientific">Brevibacillus fulvus</name>
    <dbReference type="NCBI Taxonomy" id="1125967"/>
    <lineage>
        <taxon>Bacteria</taxon>
        <taxon>Bacillati</taxon>
        <taxon>Bacillota</taxon>
        <taxon>Bacilli</taxon>
        <taxon>Bacillales</taxon>
        <taxon>Paenibacillaceae</taxon>
        <taxon>Brevibacillus</taxon>
    </lineage>
</organism>
<name>A0A938XUH6_9BACL</name>
<dbReference type="InterPro" id="IPR003370">
    <property type="entry name" value="Chromate_transpt"/>
</dbReference>
<evidence type="ECO:0000256" key="4">
    <source>
        <dbReference type="ARBA" id="ARBA00022692"/>
    </source>
</evidence>
<keyword evidence="9" id="KW-1185">Reference proteome</keyword>
<comment type="caution">
    <text evidence="8">The sequence shown here is derived from an EMBL/GenBank/DDBJ whole genome shotgun (WGS) entry which is preliminary data.</text>
</comment>
<comment type="subcellular location">
    <subcellularLocation>
        <location evidence="1">Cell membrane</location>
        <topology evidence="1">Multi-pass membrane protein</topology>
    </subcellularLocation>
</comment>
<keyword evidence="5 7" id="KW-1133">Transmembrane helix</keyword>
<evidence type="ECO:0000256" key="7">
    <source>
        <dbReference type="SAM" id="Phobius"/>
    </source>
</evidence>
<keyword evidence="4 7" id="KW-0812">Transmembrane</keyword>
<protein>
    <submittedName>
        <fullName evidence="8">Chromate transporter</fullName>
    </submittedName>
</protein>
<evidence type="ECO:0000256" key="2">
    <source>
        <dbReference type="ARBA" id="ARBA00005262"/>
    </source>
</evidence>
<evidence type="ECO:0000256" key="5">
    <source>
        <dbReference type="ARBA" id="ARBA00022989"/>
    </source>
</evidence>
<dbReference type="PANTHER" id="PTHR43663:SF1">
    <property type="entry name" value="CHROMATE TRANSPORTER"/>
    <property type="match status" value="1"/>
</dbReference>
<dbReference type="InterPro" id="IPR052518">
    <property type="entry name" value="CHR_Transporter"/>
</dbReference>
<evidence type="ECO:0000313" key="9">
    <source>
        <dbReference type="Proteomes" id="UP000717624"/>
    </source>
</evidence>
<comment type="similarity">
    <text evidence="2">Belongs to the chromate ion transporter (CHR) (TC 2.A.51) family.</text>
</comment>